<evidence type="ECO:0000313" key="7">
    <source>
        <dbReference type="Proteomes" id="UP000239181"/>
    </source>
</evidence>
<dbReference type="InterPro" id="IPR005551">
    <property type="entry name" value="CitX"/>
</dbReference>
<keyword evidence="4" id="KW-0548">Nucleotidyltransferase</keyword>
<dbReference type="EMBL" id="PDET01000020">
    <property type="protein sequence ID" value="PRD13325.1"/>
    <property type="molecule type" value="Genomic_DNA"/>
</dbReference>
<keyword evidence="6" id="KW-0456">Lyase</keyword>
<evidence type="ECO:0000256" key="2">
    <source>
        <dbReference type="ARBA" id="ARBA00016314"/>
    </source>
</evidence>
<dbReference type="GO" id="GO:0051191">
    <property type="term" value="P:prosthetic group biosynthetic process"/>
    <property type="evidence" value="ECO:0007669"/>
    <property type="project" value="InterPro"/>
</dbReference>
<dbReference type="EC" id="2.7.7.61" evidence="1"/>
<keyword evidence="3" id="KW-0808">Transferase</keyword>
<dbReference type="OrthoDB" id="3196716at2"/>
<evidence type="ECO:0000256" key="1">
    <source>
        <dbReference type="ARBA" id="ARBA00012524"/>
    </source>
</evidence>
<organism evidence="6 7">
    <name type="scientific">Pantoea coffeiphila</name>
    <dbReference type="NCBI Taxonomy" id="1465635"/>
    <lineage>
        <taxon>Bacteria</taxon>
        <taxon>Pseudomonadati</taxon>
        <taxon>Pseudomonadota</taxon>
        <taxon>Gammaproteobacteria</taxon>
        <taxon>Enterobacterales</taxon>
        <taxon>Erwiniaceae</taxon>
        <taxon>Pantoea</taxon>
    </lineage>
</organism>
<dbReference type="GO" id="GO:0016829">
    <property type="term" value="F:lyase activity"/>
    <property type="evidence" value="ECO:0007669"/>
    <property type="project" value="UniProtKB-KW"/>
</dbReference>
<keyword evidence="7" id="KW-1185">Reference proteome</keyword>
<reference evidence="6 7" key="1">
    <citation type="submission" date="2017-10" db="EMBL/GenBank/DDBJ databases">
        <title>Draft genome of two endophytic bacteria isolated from 'guarana' Paullinia cupana (Mart.) Ducke.</title>
        <authorList>
            <person name="Siqueira K.A."/>
            <person name="Liotti R.G."/>
            <person name="Mendes T.A."/>
            <person name="Soares M.A."/>
        </authorList>
    </citation>
    <scope>NUCLEOTIDE SEQUENCE [LARGE SCALE GENOMIC DNA]</scope>
    <source>
        <strain evidence="6 7">342</strain>
    </source>
</reference>
<dbReference type="RefSeq" id="WP_105594877.1">
    <property type="nucleotide sequence ID" value="NZ_PDET01000020.1"/>
</dbReference>
<evidence type="ECO:0000256" key="5">
    <source>
        <dbReference type="ARBA" id="ARBA00048574"/>
    </source>
</evidence>
<protein>
    <recommendedName>
        <fullName evidence="2">Apo-citrate lyase phosphoribosyl-dephospho-CoA transferase</fullName>
        <ecNumber evidence="1">2.7.7.61</ecNumber>
    </recommendedName>
</protein>
<comment type="catalytic activity">
    <reaction evidence="5">
        <text>apo-[citrate lyase ACP] + 2'-(5''-triphospho-alpha-D-ribosyl)-3'-dephospho-CoA = holo-[citrate lyase ACP] + diphosphate</text>
        <dbReference type="Rhea" id="RHEA:16333"/>
        <dbReference type="Rhea" id="RHEA-COMP:10157"/>
        <dbReference type="Rhea" id="RHEA-COMP:10158"/>
        <dbReference type="ChEBI" id="CHEBI:29999"/>
        <dbReference type="ChEBI" id="CHEBI:33019"/>
        <dbReference type="ChEBI" id="CHEBI:61378"/>
        <dbReference type="ChEBI" id="CHEBI:82683"/>
        <dbReference type="EC" id="2.7.7.61"/>
    </reaction>
</comment>
<comment type="caution">
    <text evidence="6">The sequence shown here is derived from an EMBL/GenBank/DDBJ whole genome shotgun (WGS) entry which is preliminary data.</text>
</comment>
<proteinExistence type="predicted"/>
<dbReference type="Proteomes" id="UP000239181">
    <property type="component" value="Unassembled WGS sequence"/>
</dbReference>
<name>A0A2S9I6B6_9GAMM</name>
<dbReference type="AlphaFoldDB" id="A0A2S9I6B6"/>
<sequence length="183" mass="20439">MPLYITSATRTVITVEQLLTSRDARRARQQEWLARDASTLISFTVLAPGSVKDSPLTRHIFNRGLRALRQLLEESGWEINRQRCVALPSGPEGLLAVSAPAERVKRALIALEQASPLGRLWDFDVLTPQGTLLSRKDFSLPPRTCLLCQQEASVCARNRAHPVTDLLRQMDALLQKADAINHH</sequence>
<dbReference type="NCBIfam" id="TIGR03124">
    <property type="entry name" value="citrate_citX"/>
    <property type="match status" value="1"/>
</dbReference>
<accession>A0A2S9I6B6</accession>
<gene>
    <name evidence="6" type="primary">citX</name>
    <name evidence="6" type="ORF">CQW29_21955</name>
</gene>
<evidence type="ECO:0000256" key="4">
    <source>
        <dbReference type="ARBA" id="ARBA00022695"/>
    </source>
</evidence>
<evidence type="ECO:0000256" key="3">
    <source>
        <dbReference type="ARBA" id="ARBA00022679"/>
    </source>
</evidence>
<dbReference type="NCBIfam" id="NF002383">
    <property type="entry name" value="PRK01392.1"/>
    <property type="match status" value="1"/>
</dbReference>
<dbReference type="Pfam" id="PF03802">
    <property type="entry name" value="CitX"/>
    <property type="match status" value="1"/>
</dbReference>
<dbReference type="GO" id="GO:0050519">
    <property type="term" value="F:holo-citrate lyase synthase activity"/>
    <property type="evidence" value="ECO:0007669"/>
    <property type="project" value="UniProtKB-EC"/>
</dbReference>
<evidence type="ECO:0000313" key="6">
    <source>
        <dbReference type="EMBL" id="PRD13325.1"/>
    </source>
</evidence>